<comment type="caution">
    <text evidence="2">The sequence shown here is derived from an EMBL/GenBank/DDBJ whole genome shotgun (WGS) entry which is preliminary data.</text>
</comment>
<feature type="region of interest" description="Disordered" evidence="1">
    <location>
        <begin position="1"/>
        <end position="84"/>
    </location>
</feature>
<gene>
    <name evidence="2" type="primary">Hypp9601</name>
    <name evidence="2" type="ORF">BLAG_LOCUS26187</name>
</gene>
<dbReference type="EMBL" id="CAKMNS010000293">
    <property type="protein sequence ID" value="CAH1277397.1"/>
    <property type="molecule type" value="Genomic_DNA"/>
</dbReference>
<feature type="compositionally biased region" description="Basic and acidic residues" evidence="1">
    <location>
        <begin position="35"/>
        <end position="59"/>
    </location>
</feature>
<name>A0A8S4MNA0_BRALA</name>
<evidence type="ECO:0000313" key="3">
    <source>
        <dbReference type="Proteomes" id="UP000838412"/>
    </source>
</evidence>
<organism evidence="2 3">
    <name type="scientific">Branchiostoma lanceolatum</name>
    <name type="common">Common lancelet</name>
    <name type="synonym">Amphioxus lanceolatum</name>
    <dbReference type="NCBI Taxonomy" id="7740"/>
    <lineage>
        <taxon>Eukaryota</taxon>
        <taxon>Metazoa</taxon>
        <taxon>Chordata</taxon>
        <taxon>Cephalochordata</taxon>
        <taxon>Leptocardii</taxon>
        <taxon>Amphioxiformes</taxon>
        <taxon>Branchiostomatidae</taxon>
        <taxon>Branchiostoma</taxon>
    </lineage>
</organism>
<reference evidence="2" key="1">
    <citation type="submission" date="2022-01" db="EMBL/GenBank/DDBJ databases">
        <authorList>
            <person name="Braso-Vives M."/>
        </authorList>
    </citation>
    <scope>NUCLEOTIDE SEQUENCE</scope>
</reference>
<sequence length="84" mass="9007">MPSCSGRPPERGKHRPRSAGRLPSAGRAGRAGRQCLRDGGLDRSDLKSRAFSQDHRSDSQRSSNGLSLIGVRASEALTGFRSSE</sequence>
<dbReference type="AlphaFoldDB" id="A0A8S4MNA0"/>
<protein>
    <submittedName>
        <fullName evidence="2">Hypp9601 protein</fullName>
    </submittedName>
</protein>
<accession>A0A8S4MNA0</accession>
<dbReference type="Proteomes" id="UP000838412">
    <property type="component" value="Unassembled WGS sequence"/>
</dbReference>
<keyword evidence="3" id="KW-1185">Reference proteome</keyword>
<evidence type="ECO:0000256" key="1">
    <source>
        <dbReference type="SAM" id="MobiDB-lite"/>
    </source>
</evidence>
<evidence type="ECO:0000313" key="2">
    <source>
        <dbReference type="EMBL" id="CAH1277397.1"/>
    </source>
</evidence>
<proteinExistence type="predicted"/>